<dbReference type="InterPro" id="IPR004177">
    <property type="entry name" value="DDHD_dom"/>
</dbReference>
<feature type="region of interest" description="Disordered" evidence="2">
    <location>
        <begin position="989"/>
        <end position="1028"/>
    </location>
</feature>
<name>A0AB39ZI58_DROSZ</name>
<feature type="region of interest" description="Disordered" evidence="2">
    <location>
        <begin position="1"/>
        <end position="20"/>
    </location>
</feature>
<feature type="compositionally biased region" description="Polar residues" evidence="2">
    <location>
        <begin position="109"/>
        <end position="120"/>
    </location>
</feature>
<dbReference type="Proteomes" id="UP001652628">
    <property type="component" value="Chromosome 2L"/>
</dbReference>
<evidence type="ECO:0000256" key="2">
    <source>
        <dbReference type="SAM" id="MobiDB-lite"/>
    </source>
</evidence>
<feature type="region of interest" description="Disordered" evidence="2">
    <location>
        <begin position="1049"/>
        <end position="1093"/>
    </location>
</feature>
<dbReference type="PANTHER" id="PTHR23509:SF10">
    <property type="entry name" value="LD21067P"/>
    <property type="match status" value="1"/>
</dbReference>
<keyword evidence="5" id="KW-1185">Reference proteome</keyword>
<dbReference type="Pfam" id="PF23464">
    <property type="entry name" value="WWE_3"/>
    <property type="match status" value="1"/>
</dbReference>
<dbReference type="SMART" id="SM01127">
    <property type="entry name" value="DDHD"/>
    <property type="match status" value="1"/>
</dbReference>
<feature type="compositionally biased region" description="Polar residues" evidence="2">
    <location>
        <begin position="1000"/>
        <end position="1017"/>
    </location>
</feature>
<dbReference type="PROSITE" id="PS50918">
    <property type="entry name" value="WWE"/>
    <property type="match status" value="1"/>
</dbReference>
<dbReference type="RefSeq" id="XP_016936200.4">
    <property type="nucleotide sequence ID" value="XM_017080711.4"/>
</dbReference>
<proteinExistence type="inferred from homology"/>
<dbReference type="GO" id="GO:0030134">
    <property type="term" value="C:COPII-coated ER to Golgi transport vesicle"/>
    <property type="evidence" value="ECO:0007669"/>
    <property type="project" value="TreeGrafter"/>
</dbReference>
<dbReference type="GO" id="GO:0004620">
    <property type="term" value="F:phospholipase activity"/>
    <property type="evidence" value="ECO:0007669"/>
    <property type="project" value="TreeGrafter"/>
</dbReference>
<evidence type="ECO:0000259" key="3">
    <source>
        <dbReference type="PROSITE" id="PS50918"/>
    </source>
</evidence>
<feature type="region of interest" description="Disordered" evidence="2">
    <location>
        <begin position="98"/>
        <end position="133"/>
    </location>
</feature>
<dbReference type="PROSITE" id="PS51043">
    <property type="entry name" value="DDHD"/>
    <property type="match status" value="1"/>
</dbReference>
<gene>
    <name evidence="6" type="primary">PAPLA1</name>
</gene>
<feature type="region of interest" description="Disordered" evidence="2">
    <location>
        <begin position="254"/>
        <end position="307"/>
    </location>
</feature>
<dbReference type="PANTHER" id="PTHR23509">
    <property type="entry name" value="PA-PL1 PHOSPHOLIPASE FAMILY"/>
    <property type="match status" value="1"/>
</dbReference>
<feature type="compositionally biased region" description="Low complexity" evidence="2">
    <location>
        <begin position="1060"/>
        <end position="1076"/>
    </location>
</feature>
<organism evidence="5 6">
    <name type="scientific">Drosophila suzukii</name>
    <name type="common">Spotted-wing drosophila fruit fly</name>
    <dbReference type="NCBI Taxonomy" id="28584"/>
    <lineage>
        <taxon>Eukaryota</taxon>
        <taxon>Metazoa</taxon>
        <taxon>Ecdysozoa</taxon>
        <taxon>Arthropoda</taxon>
        <taxon>Hexapoda</taxon>
        <taxon>Insecta</taxon>
        <taxon>Pterygota</taxon>
        <taxon>Neoptera</taxon>
        <taxon>Endopterygota</taxon>
        <taxon>Diptera</taxon>
        <taxon>Brachycera</taxon>
        <taxon>Muscomorpha</taxon>
        <taxon>Ephydroidea</taxon>
        <taxon>Drosophilidae</taxon>
        <taxon>Drosophila</taxon>
        <taxon>Sophophora</taxon>
    </lineage>
</organism>
<evidence type="ECO:0000259" key="4">
    <source>
        <dbReference type="PROSITE" id="PS51043"/>
    </source>
</evidence>
<feature type="compositionally biased region" description="Low complexity" evidence="2">
    <location>
        <begin position="1083"/>
        <end position="1093"/>
    </location>
</feature>
<protein>
    <submittedName>
        <fullName evidence="6">Mucin-2 isoform X1</fullName>
    </submittedName>
</protein>
<feature type="domain" description="WWE" evidence="3">
    <location>
        <begin position="1467"/>
        <end position="1549"/>
    </location>
</feature>
<evidence type="ECO:0000256" key="1">
    <source>
        <dbReference type="ARBA" id="ARBA00038464"/>
    </source>
</evidence>
<evidence type="ECO:0000313" key="6">
    <source>
        <dbReference type="RefSeq" id="XP_016936200.4"/>
    </source>
</evidence>
<dbReference type="InterPro" id="IPR057825">
    <property type="entry name" value="WWE_SEC23-DDH2"/>
</dbReference>
<reference evidence="6" key="1">
    <citation type="submission" date="2025-08" db="UniProtKB">
        <authorList>
            <consortium name="RefSeq"/>
        </authorList>
    </citation>
    <scope>IDENTIFICATION</scope>
</reference>
<dbReference type="Pfam" id="PF02825">
    <property type="entry name" value="WWE"/>
    <property type="match status" value="1"/>
</dbReference>
<dbReference type="GO" id="GO:0046872">
    <property type="term" value="F:metal ion binding"/>
    <property type="evidence" value="ECO:0007669"/>
    <property type="project" value="InterPro"/>
</dbReference>
<dbReference type="Pfam" id="PF02862">
    <property type="entry name" value="DDHD"/>
    <property type="match status" value="1"/>
</dbReference>
<dbReference type="InterPro" id="IPR004170">
    <property type="entry name" value="WWE_dom"/>
</dbReference>
<feature type="compositionally biased region" description="Pro residues" evidence="2">
    <location>
        <begin position="584"/>
        <end position="599"/>
    </location>
</feature>
<accession>A0AB39ZI58</accession>
<feature type="region of interest" description="Disordered" evidence="2">
    <location>
        <begin position="1287"/>
        <end position="1306"/>
    </location>
</feature>
<comment type="similarity">
    <text evidence="1">Belongs to the PA-PLA1 family.</text>
</comment>
<feature type="compositionally biased region" description="Basic and acidic residues" evidence="2">
    <location>
        <begin position="948"/>
        <end position="964"/>
    </location>
</feature>
<feature type="compositionally biased region" description="Pro residues" evidence="2">
    <location>
        <begin position="277"/>
        <end position="290"/>
    </location>
</feature>
<dbReference type="InterPro" id="IPR058055">
    <property type="entry name" value="PA-PLA1"/>
</dbReference>
<evidence type="ECO:0000313" key="5">
    <source>
        <dbReference type="Proteomes" id="UP001652628"/>
    </source>
</evidence>
<feature type="domain" description="DDHD" evidence="4">
    <location>
        <begin position="1857"/>
        <end position="2085"/>
    </location>
</feature>
<sequence>MSERSKGDVSRINNNANPTRVVKNPLLSASVTGLSFDDFPNKPQLLPAAPPVVHATPPAAPVLIAGILNREPKTLVTVGQPSSIDDSEALDEINLNTSSEDSIGAGGSSPYQGAGDQNANPLLEPLQEPGNDSLLSQAASSFTALPSVASNVFSTFSKRIYSGSRESSEEPKLDIQPTYIQQASYVQPVAPVPAPFYAAPPAAANEVVAPEPPKFYAPTEIPAPTAGVPGPPPAAGNPNTYRFTARKKLYAPIPGLSEQSGQGAQIPQAPQAIPSFQTPPYPPQPTPTANPAPFDISAQPAPVPVEERKSGSGLFSLTSLVPTGVLQNISGLVQSATGRSSEPEYTNPPQPTGGYFDVSTGPPAPSTNLFGVLNPGVPPGGNYFVPGPAPSLPSTEVVAPTAVGSFFAPPVPLPGAPAAAAPPVVGAFFSPAPTSIVPGVPPSVFTPGAAPPVSIQGVPSIPVNAAAVSPASLPPTSAVGGFFTPASGTITPGVPPSVPSVFNPEAVPPVAPPAVPTIPVSTTAAPPPSLPPTSAIGGFFNPGEAPPAAKSTATQAVNAPGVPSTGFFPPAAFPPTAPTASNPNPLPGAPPVAAAPPPAAGQASYRLQKGTRLYKSPLTAQETAASSGFAAPLPSTSVPPAIFNPFGAPASGPLNSVAQPEAQGNQGVPFVTQPVYTPAVPPTGEIPNIGPGFTAPPPAVTPIFAPQPAASIASLVPPPAASFANFAPPPAASSAPPPVASIASVAPPSAAPITSVAPPSAASIASAAPPPAVSIASVAPSPAASIASAAPPPAASIASVAPPPIAPIGSVAPPPAASIASVAPPPAASIANQPVARVPIFAAPTISSSGIPFFNPQPNNTFATSTALETLIQGTPSVQGNPLFAPISSANSFFVPQPSTESALFTNSESEKLVQEPSLTQGIPFFAPPPTGTAGINLFTPQPIEEQVSPKEKPKQIQTQEEHLSAPPPEINQSVNLSTASSEVPFFGPPVIEPVVEDTPATNPESSAPLFASSSEPDQGPITFPAPSAPVEQEIPLFVPVPALSEQSQGVLLYPPPPTGSTDSSGPTDPPSATSSDPPPAADPVTSSVSSFFSPAQEDSTSALFAPPPAANTSIFTPAPPTTSTLFAAIPTAQSAPELVPATPAELVDAPPAFLGTPEASTTNLFQSNTETQTVFSPFAQTKATPLIQKSGPELLPPPIGFFAQQTEAETLNHPPLAPSPLQSFFDPAPGAAASADFNFFASPGGVFPDLPVQQGIAPPPLALEPPTKAGDSSTASAPLGFELLSQSQQAQDQAPSSNENSYPNSSVNSFTGYFGGPSAPPAPTVAPEPVAALVAPVINCDPVNFFDQVPQTQSQIQQANEDQRIQNFFNNPPLQDQPAAPGELKYDIVHSGVAVKQLQERSQTPVSNLVEPPSSACSEFSTLAPAPTQSERQAVEDLLQQHLGELPDDILRELRMANANSDKGQVATPPVAIPYSPVVVHWFYKRSVDTKFIWTPFSHYDSALLETSLNLDDSSLIIPVEGGRYDVNIKERTKTPVYWEGKAIEVRRCSWFYKGVDSKYVPYTEDTAALLESEYKRSAETGEWHQKIMLGNGEQVVFHGPTVIVHFLPQQNADTWGTSTQSSMRPRVVKRDLDDFTIEQGESQRVDHLLFMVHGIGSACDLKMRSVEEVVDDFRVIAQQLVQSHYKNSTDMGLVGRVEVLPISWHGHLHSEEMGIDEKLKSITLESIPRLRNFTNDTLLDVLFYTSPKYCQKIMNTVADELNDVYIKYRMRHPEFNGGVSLAGHSLGSLILFDLLCHQEPLKESEEENKENPDQLPQKQASLKVQLPTSDLLPKQVSYAMGPEGTGQPVITYNQLIFHPKKFFALGSPIGMFVTIRGIDKLGLDFHLPTCPGFYNIFHPFDPVAYRIEALVNPDMSGIRPVLIPHHKGRKRMHLELKETMTRVGADIKQRFMDTFKTTLDSVNFLATVTKVKKEAEESLEKETSQTSSHAHQKQNEDHDESSVASSSYKLRNRTDSNSTTASEPEFIELDFPLGKLNDSKRVDYVLQEAPLEFINEYIFALSSHVCYWGSEDTILFVMKEIYASLGISTDSQVPQSSMTIERPVSHESSVSHSLLPM</sequence>
<feature type="region of interest" description="Disordered" evidence="2">
    <location>
        <begin position="573"/>
        <end position="604"/>
    </location>
</feature>
<feature type="region of interest" description="Disordered" evidence="2">
    <location>
        <begin position="1978"/>
        <end position="2023"/>
    </location>
</feature>
<feature type="compositionally biased region" description="Polar residues" evidence="2">
    <location>
        <begin position="2004"/>
        <end position="2023"/>
    </location>
</feature>
<feature type="compositionally biased region" description="Low complexity" evidence="2">
    <location>
        <begin position="259"/>
        <end position="275"/>
    </location>
</feature>
<feature type="region of interest" description="Disordered" evidence="2">
    <location>
        <begin position="946"/>
        <end position="972"/>
    </location>
</feature>
<dbReference type="GeneID" id="108014560"/>
<feature type="region of interest" description="Disordered" evidence="2">
    <location>
        <begin position="1252"/>
        <end position="1277"/>
    </location>
</feature>